<comment type="caution">
    <text evidence="5">The sequence shown here is derived from an EMBL/GenBank/DDBJ whole genome shotgun (WGS) entry which is preliminary data.</text>
</comment>
<dbReference type="GO" id="GO:0016757">
    <property type="term" value="F:glycosyltransferase activity"/>
    <property type="evidence" value="ECO:0007669"/>
    <property type="project" value="UniProtKB-KW"/>
</dbReference>
<keyword evidence="1" id="KW-0328">Glycosyltransferase</keyword>
<organism evidence="5">
    <name type="scientific">mine drainage metagenome</name>
    <dbReference type="NCBI Taxonomy" id="410659"/>
    <lineage>
        <taxon>unclassified sequences</taxon>
        <taxon>metagenomes</taxon>
        <taxon>ecological metagenomes</taxon>
    </lineage>
</organism>
<dbReference type="InterPro" id="IPR008928">
    <property type="entry name" value="6-hairpin_glycosidase_sf"/>
</dbReference>
<gene>
    <name evidence="5" type="ORF">B1B_07738</name>
</gene>
<evidence type="ECO:0000256" key="2">
    <source>
        <dbReference type="ARBA" id="ARBA00022679"/>
    </source>
</evidence>
<dbReference type="Pfam" id="PF06165">
    <property type="entry name" value="GH94_b-supersand"/>
    <property type="match status" value="1"/>
</dbReference>
<dbReference type="PANTHER" id="PTHR37469:SF2">
    <property type="entry name" value="CELLOBIONIC ACID PHOSPHORYLASE"/>
    <property type="match status" value="1"/>
</dbReference>
<sequence length="217" mass="23613">MSNGHVGANGTVPAPFVVTSRDTATGALFARNAWRAEFGERVAFIDLGGRQRSCTGDRLEFLGRHGAVERPAALTGNIPLSGRVGAGLDPCGALQASIELTPDEQIEIVFMLGDAASRAEAQALVGKYRTADLDTVLHDVRAQWDAVLDTVQVRTPDRAMDILLNDWLLYQALGCRLWARTAYYQASGAYGFRDQLQDVMALCVTRPDLAREHLLRA</sequence>
<dbReference type="PANTHER" id="PTHR37469">
    <property type="entry name" value="CELLOBIONIC ACID PHOSPHORYLASE-RELATED"/>
    <property type="match status" value="1"/>
</dbReference>
<dbReference type="SUPFAM" id="SSF74650">
    <property type="entry name" value="Galactose mutarotase-like"/>
    <property type="match status" value="1"/>
</dbReference>
<feature type="domain" description="Glycosyl hydrolase 94 supersandwich" evidence="3">
    <location>
        <begin position="14"/>
        <end position="130"/>
    </location>
</feature>
<name>T1AXR1_9ZZZZ</name>
<dbReference type="InterPro" id="IPR011013">
    <property type="entry name" value="Gal_mutarotase_sf_dom"/>
</dbReference>
<feature type="non-terminal residue" evidence="5">
    <location>
        <position position="217"/>
    </location>
</feature>
<reference evidence="5" key="1">
    <citation type="submission" date="2013-08" db="EMBL/GenBank/DDBJ databases">
        <authorList>
            <person name="Mendez C."/>
            <person name="Richter M."/>
            <person name="Ferrer M."/>
            <person name="Sanchez J."/>
        </authorList>
    </citation>
    <scope>NUCLEOTIDE SEQUENCE</scope>
</reference>
<dbReference type="InterPro" id="IPR037018">
    <property type="entry name" value="GH65_N"/>
</dbReference>
<evidence type="ECO:0000259" key="3">
    <source>
        <dbReference type="Pfam" id="PF06165"/>
    </source>
</evidence>
<dbReference type="EMBL" id="AUZY01004947">
    <property type="protein sequence ID" value="EQD61113.1"/>
    <property type="molecule type" value="Genomic_DNA"/>
</dbReference>
<dbReference type="InterPro" id="IPR010383">
    <property type="entry name" value="Glyco_hydrolase_94_b-supersand"/>
</dbReference>
<feature type="domain" description="Glycosyl hydrolase 94 catalytic" evidence="4">
    <location>
        <begin position="144"/>
        <end position="215"/>
    </location>
</feature>
<dbReference type="InterPro" id="IPR012341">
    <property type="entry name" value="6hp_glycosidase-like_sf"/>
</dbReference>
<proteinExistence type="predicted"/>
<dbReference type="GO" id="GO:0030246">
    <property type="term" value="F:carbohydrate binding"/>
    <property type="evidence" value="ECO:0007669"/>
    <property type="project" value="InterPro"/>
</dbReference>
<dbReference type="SUPFAM" id="SSF48208">
    <property type="entry name" value="Six-hairpin glycosidases"/>
    <property type="match status" value="1"/>
</dbReference>
<accession>T1AXR1</accession>
<dbReference type="Pfam" id="PF17167">
    <property type="entry name" value="Glyco_hydro_94"/>
    <property type="match status" value="1"/>
</dbReference>
<keyword evidence="2 5" id="KW-0808">Transferase</keyword>
<evidence type="ECO:0000313" key="5">
    <source>
        <dbReference type="EMBL" id="EQD61113.1"/>
    </source>
</evidence>
<evidence type="ECO:0000256" key="1">
    <source>
        <dbReference type="ARBA" id="ARBA00022676"/>
    </source>
</evidence>
<dbReference type="InterPro" id="IPR033432">
    <property type="entry name" value="GH94_catalytic"/>
</dbReference>
<reference evidence="5" key="2">
    <citation type="journal article" date="2014" name="ISME J.">
        <title>Microbial stratification in low pH oxic and suboxic macroscopic growths along an acid mine drainage.</title>
        <authorList>
            <person name="Mendez-Garcia C."/>
            <person name="Mesa V."/>
            <person name="Sprenger R.R."/>
            <person name="Richter M."/>
            <person name="Diez M.S."/>
            <person name="Solano J."/>
            <person name="Bargiela R."/>
            <person name="Golyshina O.V."/>
            <person name="Manteca A."/>
            <person name="Ramos J.L."/>
            <person name="Gallego J.R."/>
            <person name="Llorente I."/>
            <person name="Martins Dos Santos V.A."/>
            <person name="Jensen O.N."/>
            <person name="Pelaez A.I."/>
            <person name="Sanchez J."/>
            <person name="Ferrer M."/>
        </authorList>
    </citation>
    <scope>NUCLEOTIDE SEQUENCE</scope>
</reference>
<dbReference type="AlphaFoldDB" id="T1AXR1"/>
<dbReference type="Gene3D" id="1.50.10.10">
    <property type="match status" value="1"/>
</dbReference>
<dbReference type="GO" id="GO:0005975">
    <property type="term" value="P:carbohydrate metabolic process"/>
    <property type="evidence" value="ECO:0007669"/>
    <property type="project" value="InterPro"/>
</dbReference>
<dbReference type="InterPro" id="IPR052047">
    <property type="entry name" value="GH94_Enzymes"/>
</dbReference>
<evidence type="ECO:0000259" key="4">
    <source>
        <dbReference type="Pfam" id="PF17167"/>
    </source>
</evidence>
<dbReference type="Gene3D" id="2.70.98.40">
    <property type="entry name" value="Glycoside hydrolase, family 65, N-terminal domain"/>
    <property type="match status" value="1"/>
</dbReference>
<protein>
    <submittedName>
        <fullName evidence="5">Glycosyltransferase 36 associated domain protein</fullName>
    </submittedName>
</protein>